<feature type="compositionally biased region" description="Basic and acidic residues" evidence="8">
    <location>
        <begin position="620"/>
        <end position="641"/>
    </location>
</feature>
<feature type="compositionally biased region" description="Low complexity" evidence="8">
    <location>
        <begin position="645"/>
        <end position="661"/>
    </location>
</feature>
<dbReference type="GO" id="GO:0070013">
    <property type="term" value="C:intracellular organelle lumen"/>
    <property type="evidence" value="ECO:0007669"/>
    <property type="project" value="UniProtKB-ARBA"/>
</dbReference>
<evidence type="ECO:0000256" key="8">
    <source>
        <dbReference type="SAM" id="MobiDB-lite"/>
    </source>
</evidence>
<dbReference type="InterPro" id="IPR000629">
    <property type="entry name" value="RNA-helicase_DEAD-box_CS"/>
</dbReference>
<dbReference type="GO" id="GO:0016787">
    <property type="term" value="F:hydrolase activity"/>
    <property type="evidence" value="ECO:0007669"/>
    <property type="project" value="UniProtKB-KW"/>
</dbReference>
<dbReference type="CDD" id="cd18787">
    <property type="entry name" value="SF2_C_DEAD"/>
    <property type="match status" value="1"/>
</dbReference>
<evidence type="ECO:0000313" key="11">
    <source>
        <dbReference type="EMBL" id="SMN19846.1"/>
    </source>
</evidence>
<accession>A0A1X7R3P3</accession>
<dbReference type="Gene3D" id="3.40.50.300">
    <property type="entry name" value="P-loop containing nucleotide triphosphate hydrolases"/>
    <property type="match status" value="2"/>
</dbReference>
<keyword evidence="4 6" id="KW-0067">ATP-binding</keyword>
<dbReference type="PANTHER" id="PTHR24031">
    <property type="entry name" value="RNA HELICASE"/>
    <property type="match status" value="1"/>
</dbReference>
<dbReference type="GO" id="GO:0003723">
    <property type="term" value="F:RNA binding"/>
    <property type="evidence" value="ECO:0007669"/>
    <property type="project" value="UniProtKB-UniRule"/>
</dbReference>
<dbReference type="AlphaFoldDB" id="A0A1X7R3P3"/>
<reference evidence="11 12" key="1">
    <citation type="submission" date="2017-04" db="EMBL/GenBank/DDBJ databases">
        <authorList>
            <person name="Afonso C.L."/>
            <person name="Miller P.J."/>
            <person name="Scott M.A."/>
            <person name="Spackman E."/>
            <person name="Goraichik I."/>
            <person name="Dimitrov K.M."/>
            <person name="Suarez D.L."/>
            <person name="Swayne D.E."/>
        </authorList>
    </citation>
    <scope>NUCLEOTIDE SEQUENCE [LARGE SCALE GENOMIC DNA]</scope>
</reference>
<evidence type="ECO:0000256" key="2">
    <source>
        <dbReference type="ARBA" id="ARBA00022801"/>
    </source>
</evidence>
<evidence type="ECO:0000256" key="7">
    <source>
        <dbReference type="RuleBase" id="RU365068"/>
    </source>
</evidence>
<sequence>MLRILRLPIQVLSQARSTTGISRFIVPVQSSVPSFEKSFHTNVVVQSGAQRSFGRTNDRGSGRTGGYNFNNASGSRYNRHKRDGFNNNRKQFRKPVRKDEDELEFDETTLAKLIHVPKDATAEEVTLDQMLEEKLMDTMLHKSISRMGFDGLTPVQQKTIKPIVKDEENDVIARAKTGTGKTFAFLIPIFQHLINTARDSQYMVKAVIVAPTRDLALQIESEVKKIHKHNYGLKKFEAVSLVGGTNFDSSMRRMNKLRPNIVIATPGRLLDVLAKQGDRFFKYVDFKVLDEADRLLEIGFKEDLEEISNILNNLNGKGNDHIRTLLFSATLDEKVQKLSNSIMNKESCLFIDTVDKNEPEAHEKIDQSLVISEKFSDNIYAAIQHIRTQLEQSPDYKAILFTPTVKFTKFISHILRREIGRELPVLEFHGKIEQRRRTNLVKEFKQHQKGILICTDVGARGMDFPNVAEVLQIGVPSELANYIHRIGRTARSGKEGKSTIFLCKDELPFIETLEERKNIIIKNKLDYKTNEKISKEFASKIDDTFELSDTLLSLISFYRSVIKEYGFDTRKLLPQLAASYGELLNDPEEKISIGRHQLERLGLTNNPVAKKMFNIESSRRFNDDNDYEPERNRNFRNRNYDDDNNSSNHNNHNDNQYNRYSKNNARGQRFNRFGN</sequence>
<dbReference type="InterPro" id="IPR014001">
    <property type="entry name" value="Helicase_ATP-bd"/>
</dbReference>
<feature type="domain" description="Helicase ATP-binding" evidence="9">
    <location>
        <begin position="162"/>
        <end position="349"/>
    </location>
</feature>
<evidence type="ECO:0000313" key="12">
    <source>
        <dbReference type="Proteomes" id="UP000196158"/>
    </source>
</evidence>
<comment type="function">
    <text evidence="7">RNA helicase.</text>
</comment>
<dbReference type="CDD" id="cd17964">
    <property type="entry name" value="DEADc_MSS116"/>
    <property type="match status" value="1"/>
</dbReference>
<name>A0A1X7R3P3_9SACH</name>
<feature type="region of interest" description="Disordered" evidence="8">
    <location>
        <begin position="52"/>
        <end position="88"/>
    </location>
</feature>
<evidence type="ECO:0000256" key="1">
    <source>
        <dbReference type="ARBA" id="ARBA00022741"/>
    </source>
</evidence>
<proteinExistence type="inferred from homology"/>
<dbReference type="GO" id="GO:0003724">
    <property type="term" value="F:RNA helicase activity"/>
    <property type="evidence" value="ECO:0007669"/>
    <property type="project" value="UniProtKB-EC"/>
</dbReference>
<evidence type="ECO:0000256" key="3">
    <source>
        <dbReference type="ARBA" id="ARBA00022806"/>
    </source>
</evidence>
<dbReference type="Pfam" id="PF00271">
    <property type="entry name" value="Helicase_C"/>
    <property type="match status" value="1"/>
</dbReference>
<protein>
    <recommendedName>
        <fullName evidence="7">ATP-dependent RNA helicase</fullName>
        <ecNumber evidence="7">3.6.4.13</ecNumber>
    </recommendedName>
</protein>
<comment type="similarity">
    <text evidence="6">Belongs to the DEAD box helicase family.</text>
</comment>
<gene>
    <name evidence="11" type="ORF">KASA_0O04444G</name>
</gene>
<keyword evidence="3 6" id="KW-0347">Helicase</keyword>
<keyword evidence="1 6" id="KW-0547">Nucleotide-binding</keyword>
<dbReference type="OrthoDB" id="193716at2759"/>
<dbReference type="GO" id="GO:0005524">
    <property type="term" value="F:ATP binding"/>
    <property type="evidence" value="ECO:0007669"/>
    <property type="project" value="UniProtKB-UniRule"/>
</dbReference>
<evidence type="ECO:0000259" key="9">
    <source>
        <dbReference type="PROSITE" id="PS51192"/>
    </source>
</evidence>
<dbReference type="InterPro" id="IPR027417">
    <property type="entry name" value="P-loop_NTPase"/>
</dbReference>
<evidence type="ECO:0000256" key="5">
    <source>
        <dbReference type="ARBA" id="ARBA00022884"/>
    </source>
</evidence>
<dbReference type="SMART" id="SM00487">
    <property type="entry name" value="DEXDc"/>
    <property type="match status" value="1"/>
</dbReference>
<feature type="region of interest" description="Disordered" evidence="8">
    <location>
        <begin position="620"/>
        <end position="675"/>
    </location>
</feature>
<organism evidence="11 12">
    <name type="scientific">Maudiozyma saulgeensis</name>
    <dbReference type="NCBI Taxonomy" id="1789683"/>
    <lineage>
        <taxon>Eukaryota</taxon>
        <taxon>Fungi</taxon>
        <taxon>Dikarya</taxon>
        <taxon>Ascomycota</taxon>
        <taxon>Saccharomycotina</taxon>
        <taxon>Saccharomycetes</taxon>
        <taxon>Saccharomycetales</taxon>
        <taxon>Saccharomycetaceae</taxon>
        <taxon>Maudiozyma</taxon>
    </lineage>
</organism>
<dbReference type="STRING" id="1789683.A0A1X7R3P3"/>
<dbReference type="InterPro" id="IPR011545">
    <property type="entry name" value="DEAD/DEAH_box_helicase_dom"/>
</dbReference>
<dbReference type="PROSITE" id="PS51192">
    <property type="entry name" value="HELICASE_ATP_BIND_1"/>
    <property type="match status" value="1"/>
</dbReference>
<dbReference type="InterPro" id="IPR001650">
    <property type="entry name" value="Helicase_C-like"/>
</dbReference>
<dbReference type="SUPFAM" id="SSF52540">
    <property type="entry name" value="P-loop containing nucleoside triphosphate hydrolases"/>
    <property type="match status" value="2"/>
</dbReference>
<comment type="catalytic activity">
    <reaction evidence="7">
        <text>ATP + H2O = ADP + phosphate + H(+)</text>
        <dbReference type="Rhea" id="RHEA:13065"/>
        <dbReference type="ChEBI" id="CHEBI:15377"/>
        <dbReference type="ChEBI" id="CHEBI:15378"/>
        <dbReference type="ChEBI" id="CHEBI:30616"/>
        <dbReference type="ChEBI" id="CHEBI:43474"/>
        <dbReference type="ChEBI" id="CHEBI:456216"/>
        <dbReference type="EC" id="3.6.4.13"/>
    </reaction>
</comment>
<evidence type="ECO:0000256" key="6">
    <source>
        <dbReference type="RuleBase" id="RU000492"/>
    </source>
</evidence>
<evidence type="ECO:0000259" key="10">
    <source>
        <dbReference type="PROSITE" id="PS51194"/>
    </source>
</evidence>
<dbReference type="EC" id="3.6.4.13" evidence="7"/>
<keyword evidence="12" id="KW-1185">Reference proteome</keyword>
<comment type="domain">
    <text evidence="7">The Q motif is unique to and characteristic of the DEAD box family of RNA helicases and controls ATP binding and hydrolysis.</text>
</comment>
<dbReference type="EMBL" id="FXLY01000004">
    <property type="protein sequence ID" value="SMN19846.1"/>
    <property type="molecule type" value="Genomic_DNA"/>
</dbReference>
<dbReference type="PROSITE" id="PS51194">
    <property type="entry name" value="HELICASE_CTER"/>
    <property type="match status" value="1"/>
</dbReference>
<dbReference type="Proteomes" id="UP000196158">
    <property type="component" value="Unassembled WGS sequence"/>
</dbReference>
<keyword evidence="5 7" id="KW-0694">RNA-binding</keyword>
<keyword evidence="2 6" id="KW-0378">Hydrolase</keyword>
<dbReference type="PROSITE" id="PS00039">
    <property type="entry name" value="DEAD_ATP_HELICASE"/>
    <property type="match status" value="1"/>
</dbReference>
<dbReference type="SMART" id="SM00490">
    <property type="entry name" value="HELICc"/>
    <property type="match status" value="1"/>
</dbReference>
<dbReference type="Pfam" id="PF00270">
    <property type="entry name" value="DEAD"/>
    <property type="match status" value="1"/>
</dbReference>
<evidence type="ECO:0000256" key="4">
    <source>
        <dbReference type="ARBA" id="ARBA00022840"/>
    </source>
</evidence>
<feature type="compositionally biased region" description="Polar residues" evidence="8">
    <location>
        <begin position="67"/>
        <end position="76"/>
    </location>
</feature>
<feature type="domain" description="Helicase C-terminal" evidence="10">
    <location>
        <begin position="378"/>
        <end position="533"/>
    </location>
</feature>